<dbReference type="GeneID" id="26239083"/>
<dbReference type="KEGG" id="mbrn:26239083"/>
<evidence type="ECO:0000256" key="1">
    <source>
        <dbReference type="SAM" id="MobiDB-lite"/>
    </source>
</evidence>
<dbReference type="OrthoDB" id="5428055at2759"/>
<evidence type="ECO:0000313" key="3">
    <source>
        <dbReference type="EMBL" id="QLI65313.1"/>
    </source>
</evidence>
<keyword evidence="4" id="KW-1185">Reference proteome</keyword>
<dbReference type="Proteomes" id="UP000510686">
    <property type="component" value="Chromosome 1"/>
</dbReference>
<proteinExistence type="predicted"/>
<feature type="region of interest" description="Disordered" evidence="1">
    <location>
        <begin position="12"/>
        <end position="32"/>
    </location>
</feature>
<dbReference type="AlphaFoldDB" id="A0A7D5URZ3"/>
<protein>
    <submittedName>
        <fullName evidence="3">Uncharacterized protein</fullName>
    </submittedName>
</protein>
<evidence type="ECO:0000256" key="2">
    <source>
        <dbReference type="SAM" id="Phobius"/>
    </source>
</evidence>
<sequence>MAKVVKWRLLNSSPSPSRRVNSGGTPVTTPQAMSRQAYMSRREDGVSAPCAPSPSPGYVLEWSAKDSRAQRHRRILPSVEELRAELLAGEGGRSQGRILVLRAGRVDGAVREALVSVARVDGGFIDAHAAGTPYRPRGGRRTPRRWWTCAYPEVAAGKGQVPLYRPGDGQALTISRMSVWLGGGGVPVVIVGDGAGPERRDHKLRREQGAAGYGAIGSARPGSTGRVEMSSFEQDLWEALAPPDEVAVEEVLGEVVLDRWTGCLAAMRPGTIGGGAGHMQERESLWAAMAALESNLDEARRFSGRGRQLGAAGASAWADLLRRLEMRVRLGQQGIGAEASPARGGKTDNDRSLDRIAYLGGLMLPVSAVASILAIGGDYGPGGESFWVFWLSSFLASVLAVLVIYADQLRTVEVWLETGELDGELLPWEGEGSEEHLVQRWADGSRRAAWERRELGWGGAVKKMSGYYWWRRDPGLAFRRPRGVKLGGL</sequence>
<organism evidence="3 4">
    <name type="scientific">Metarhizium brunneum</name>
    <dbReference type="NCBI Taxonomy" id="500148"/>
    <lineage>
        <taxon>Eukaryota</taxon>
        <taxon>Fungi</taxon>
        <taxon>Dikarya</taxon>
        <taxon>Ascomycota</taxon>
        <taxon>Pezizomycotina</taxon>
        <taxon>Sordariomycetes</taxon>
        <taxon>Hypocreomycetidae</taxon>
        <taxon>Hypocreales</taxon>
        <taxon>Clavicipitaceae</taxon>
        <taxon>Metarhizium</taxon>
    </lineage>
</organism>
<keyword evidence="2" id="KW-0472">Membrane</keyword>
<dbReference type="RefSeq" id="XP_014549639.1">
    <property type="nucleotide sequence ID" value="XM_014694153.1"/>
</dbReference>
<feature type="transmembrane region" description="Helical" evidence="2">
    <location>
        <begin position="356"/>
        <end position="375"/>
    </location>
</feature>
<dbReference type="EMBL" id="CP058932">
    <property type="protein sequence ID" value="QLI65313.1"/>
    <property type="molecule type" value="Genomic_DNA"/>
</dbReference>
<reference evidence="3 4" key="1">
    <citation type="submission" date="2020-07" db="EMBL/GenBank/DDBJ databases">
        <title>Telomere length de novo assembly of all 7 chromosomes of the fungus, Metarhizium brunneum, using a novel assembly pipeline.</title>
        <authorList>
            <person name="Saud z."/>
            <person name="Kortsinoglou A."/>
            <person name="Kouvelis V.N."/>
            <person name="Butt T.M."/>
        </authorList>
    </citation>
    <scope>NUCLEOTIDE SEQUENCE [LARGE SCALE GENOMIC DNA]</scope>
    <source>
        <strain evidence="3 4">4556</strain>
    </source>
</reference>
<name>A0A7D5URZ3_9HYPO</name>
<keyword evidence="2" id="KW-1133">Transmembrane helix</keyword>
<evidence type="ECO:0000313" key="4">
    <source>
        <dbReference type="Proteomes" id="UP000510686"/>
    </source>
</evidence>
<accession>A0A7D5URZ3</accession>
<feature type="transmembrane region" description="Helical" evidence="2">
    <location>
        <begin position="387"/>
        <end position="406"/>
    </location>
</feature>
<gene>
    <name evidence="3" type="ORF">G6M90_00g008710</name>
</gene>
<feature type="compositionally biased region" description="Low complexity" evidence="1">
    <location>
        <begin position="12"/>
        <end position="24"/>
    </location>
</feature>
<keyword evidence="2" id="KW-0812">Transmembrane</keyword>